<evidence type="ECO:0008006" key="4">
    <source>
        <dbReference type="Google" id="ProtNLM"/>
    </source>
</evidence>
<protein>
    <recommendedName>
        <fullName evidence="4">Lipoprotein</fullName>
    </recommendedName>
</protein>
<dbReference type="AlphaFoldDB" id="A0A328B8K5"/>
<reference evidence="2 3" key="1">
    <citation type="submission" date="2018-05" db="EMBL/GenBank/DDBJ databases">
        <authorList>
            <person name="Lanie J.A."/>
            <person name="Ng W.-L."/>
            <person name="Kazmierczak K.M."/>
            <person name="Andrzejewski T.M."/>
            <person name="Davidsen T.M."/>
            <person name="Wayne K.J."/>
            <person name="Tettelin H."/>
            <person name="Glass J.I."/>
            <person name="Rusch D."/>
            <person name="Podicherti R."/>
            <person name="Tsui H.-C.T."/>
            <person name="Winkler M.E."/>
        </authorList>
    </citation>
    <scope>NUCLEOTIDE SEQUENCE [LARGE SCALE GENOMIC DNA]</scope>
    <source>
        <strain evidence="2 3">BUT-10</strain>
    </source>
</reference>
<evidence type="ECO:0000313" key="2">
    <source>
        <dbReference type="EMBL" id="RAK63760.1"/>
    </source>
</evidence>
<feature type="chain" id="PRO_5016372605" description="Lipoprotein" evidence="1">
    <location>
        <begin position="20"/>
        <end position="123"/>
    </location>
</feature>
<organism evidence="2 3">
    <name type="scientific">Phenylobacterium kunshanense</name>
    <dbReference type="NCBI Taxonomy" id="1445034"/>
    <lineage>
        <taxon>Bacteria</taxon>
        <taxon>Pseudomonadati</taxon>
        <taxon>Pseudomonadota</taxon>
        <taxon>Alphaproteobacteria</taxon>
        <taxon>Caulobacterales</taxon>
        <taxon>Caulobacteraceae</taxon>
        <taxon>Phenylobacterium</taxon>
    </lineage>
</organism>
<accession>A0A328B8K5</accession>
<gene>
    <name evidence="2" type="ORF">DJ019_16055</name>
</gene>
<proteinExistence type="predicted"/>
<keyword evidence="1" id="KW-0732">Signal</keyword>
<sequence length="123" mass="12906">MNRRVFILAALALGGCAGAVRVIAPPGGPLAELEPLYGAQAGRDALTVTVASSGCTAKADFAVYVEKKGEAVTLALGRRRLDTCRSFAAGRADLRFTWEELGLPPRTPVFLLNPLVAWRGPGA</sequence>
<dbReference type="Proteomes" id="UP000249524">
    <property type="component" value="Unassembled WGS sequence"/>
</dbReference>
<name>A0A328B8K5_9CAUL</name>
<dbReference type="RefSeq" id="WP_111277070.1">
    <property type="nucleotide sequence ID" value="NZ_QFYS01000007.1"/>
</dbReference>
<comment type="caution">
    <text evidence="2">The sequence shown here is derived from an EMBL/GenBank/DDBJ whole genome shotgun (WGS) entry which is preliminary data.</text>
</comment>
<dbReference type="EMBL" id="QFYS01000007">
    <property type="protein sequence ID" value="RAK63760.1"/>
    <property type="molecule type" value="Genomic_DNA"/>
</dbReference>
<evidence type="ECO:0000313" key="3">
    <source>
        <dbReference type="Proteomes" id="UP000249524"/>
    </source>
</evidence>
<dbReference type="OrthoDB" id="7190364at2"/>
<dbReference type="PROSITE" id="PS51257">
    <property type="entry name" value="PROKAR_LIPOPROTEIN"/>
    <property type="match status" value="1"/>
</dbReference>
<keyword evidence="3" id="KW-1185">Reference proteome</keyword>
<evidence type="ECO:0000256" key="1">
    <source>
        <dbReference type="SAM" id="SignalP"/>
    </source>
</evidence>
<feature type="signal peptide" evidence="1">
    <location>
        <begin position="1"/>
        <end position="19"/>
    </location>
</feature>